<dbReference type="InterPro" id="IPR012338">
    <property type="entry name" value="Beta-lactam/transpept-like"/>
</dbReference>
<evidence type="ECO:0000256" key="1">
    <source>
        <dbReference type="ARBA" id="ARBA00038215"/>
    </source>
</evidence>
<reference evidence="4" key="1">
    <citation type="journal article" date="2017" name="Nat. Microbiol.">
        <title>Global analysis of biosynthetic gene clusters reveals vast potential of secondary metabolite production in Penicillium species.</title>
        <authorList>
            <person name="Nielsen J.C."/>
            <person name="Grijseels S."/>
            <person name="Prigent S."/>
            <person name="Ji B."/>
            <person name="Dainat J."/>
            <person name="Nielsen K.F."/>
            <person name="Frisvad J.C."/>
            <person name="Workman M."/>
            <person name="Nielsen J."/>
        </authorList>
    </citation>
    <scope>NUCLEOTIDE SEQUENCE [LARGE SCALE GENOMIC DNA]</scope>
    <source>
        <strain evidence="4">IBT 4502</strain>
    </source>
</reference>
<dbReference type="InterPro" id="IPR050491">
    <property type="entry name" value="AmpC-like"/>
</dbReference>
<evidence type="ECO:0000313" key="3">
    <source>
        <dbReference type="EMBL" id="OQD66094.1"/>
    </source>
</evidence>
<accession>A0A1V6NMY3</accession>
<comment type="caution">
    <text evidence="3">The sequence shown here is derived from an EMBL/GenBank/DDBJ whole genome shotgun (WGS) entry which is preliminary data.</text>
</comment>
<dbReference type="Gene3D" id="3.40.710.10">
    <property type="entry name" value="DD-peptidase/beta-lactamase superfamily"/>
    <property type="match status" value="1"/>
</dbReference>
<dbReference type="PANTHER" id="PTHR46825:SF9">
    <property type="entry name" value="BETA-LACTAMASE-RELATED DOMAIN-CONTAINING PROTEIN"/>
    <property type="match status" value="1"/>
</dbReference>
<name>A0A1V6NMY3_PENPO</name>
<dbReference type="SUPFAM" id="SSF56601">
    <property type="entry name" value="beta-lactamase/transpeptidase-like"/>
    <property type="match status" value="1"/>
</dbReference>
<feature type="domain" description="Beta-lactamase-related" evidence="2">
    <location>
        <begin position="29"/>
        <end position="340"/>
    </location>
</feature>
<dbReference type="AlphaFoldDB" id="A0A1V6NMY3"/>
<dbReference type="STRING" id="60169.A0A1V6NMY3"/>
<evidence type="ECO:0000259" key="2">
    <source>
        <dbReference type="Pfam" id="PF00144"/>
    </source>
</evidence>
<gene>
    <name evidence="3" type="ORF">PENPOL_c005G08823</name>
</gene>
<dbReference type="Pfam" id="PF00144">
    <property type="entry name" value="Beta-lactamase"/>
    <property type="match status" value="1"/>
</dbReference>
<dbReference type="Proteomes" id="UP000191408">
    <property type="component" value="Unassembled WGS sequence"/>
</dbReference>
<dbReference type="InterPro" id="IPR001466">
    <property type="entry name" value="Beta-lactam-related"/>
</dbReference>
<dbReference type="PANTHER" id="PTHR46825">
    <property type="entry name" value="D-ALANYL-D-ALANINE-CARBOXYPEPTIDASE/ENDOPEPTIDASE AMPH"/>
    <property type="match status" value="1"/>
</dbReference>
<organism evidence="3 4">
    <name type="scientific">Penicillium polonicum</name>
    <dbReference type="NCBI Taxonomy" id="60169"/>
    <lineage>
        <taxon>Eukaryota</taxon>
        <taxon>Fungi</taxon>
        <taxon>Dikarya</taxon>
        <taxon>Ascomycota</taxon>
        <taxon>Pezizomycotina</taxon>
        <taxon>Eurotiomycetes</taxon>
        <taxon>Eurotiomycetidae</taxon>
        <taxon>Eurotiales</taxon>
        <taxon>Aspergillaceae</taxon>
        <taxon>Penicillium</taxon>
    </lineage>
</organism>
<dbReference type="EMBL" id="MDYM01000005">
    <property type="protein sequence ID" value="OQD66094.1"/>
    <property type="molecule type" value="Genomic_DNA"/>
</dbReference>
<comment type="similarity">
    <text evidence="1">Belongs to the peptidase S12 family.</text>
</comment>
<keyword evidence="4" id="KW-1185">Reference proteome</keyword>
<dbReference type="OrthoDB" id="5946976at2759"/>
<protein>
    <recommendedName>
        <fullName evidence="2">Beta-lactamase-related domain-containing protein</fullName>
    </recommendedName>
</protein>
<proteinExistence type="inferred from homology"/>
<sequence>MVSVGITEWPPNGLDAIAPDIQSILDIFQAPSLSIGVIYHGQVIRTKGFGYADVESRRVPDKDTIYTIASCTKGFTGTAFALLEQRHKLRLGDPVSKYLTDFNPVNSPAVGDTMTIKDMLSHCSGLSPLPYEVVGKNGSIFAKHEDVIRICNRLPRQADFRSEWKYNNWMFALAGLIIAQESDRSFGDFVRQEIFDPLNMKRTSCFNPDGDDKYAKPYLVYTDGNSGSIRSCVRDVLTWTKALMAAWKATRPNSSSKEKSRCYLSIPKELVRAIGTAQIPRFHLASDLKQSYALGLFTFQLPTAEMNTVTNAGVIRTPYMIWENTPPKTVIGHTGELGVAQAITQALFDLEPKVDFFAVATEIVENAKARWDNVIAAWSSNRVPGTVAKNAGVYNGTFQNEGLAMTLSITTILDEKAVLPNTQKLRLCINHCDEQTFDLYHYHHDTWTFLPGDRDECIRNGYSGYLFDWNAFMIEFNGFKDDHFDSVSWRLDPDIRVYAQSFHFQF</sequence>
<evidence type="ECO:0000313" key="4">
    <source>
        <dbReference type="Proteomes" id="UP000191408"/>
    </source>
</evidence>